<evidence type="ECO:0000256" key="1">
    <source>
        <dbReference type="ARBA" id="ARBA00038310"/>
    </source>
</evidence>
<dbReference type="RefSeq" id="WP_188526314.1">
    <property type="nucleotide sequence ID" value="NZ_BMGI01000001.1"/>
</dbReference>
<dbReference type="EMBL" id="BMGI01000001">
    <property type="protein sequence ID" value="GGD26048.1"/>
    <property type="molecule type" value="Genomic_DNA"/>
</dbReference>
<comment type="caution">
    <text evidence="3">The sequence shown here is derived from an EMBL/GenBank/DDBJ whole genome shotgun (WGS) entry which is preliminary data.</text>
</comment>
<keyword evidence="4" id="KW-1185">Reference proteome</keyword>
<feature type="domain" description="Amidohydrolase-related" evidence="2">
    <location>
        <begin position="5"/>
        <end position="281"/>
    </location>
</feature>
<name>A0ABQ1QHM4_9RHOB</name>
<dbReference type="InterPro" id="IPR006680">
    <property type="entry name" value="Amidohydro-rel"/>
</dbReference>
<evidence type="ECO:0000313" key="3">
    <source>
        <dbReference type="EMBL" id="GGD26048.1"/>
    </source>
</evidence>
<comment type="similarity">
    <text evidence="1">Belongs to the metallo-dependent hydrolases superfamily.</text>
</comment>
<dbReference type="Proteomes" id="UP000617355">
    <property type="component" value="Unassembled WGS sequence"/>
</dbReference>
<dbReference type="PANTHER" id="PTHR43569">
    <property type="entry name" value="AMIDOHYDROLASE"/>
    <property type="match status" value="1"/>
</dbReference>
<dbReference type="PANTHER" id="PTHR43569:SF2">
    <property type="entry name" value="AMIDOHYDROLASE-RELATED DOMAIN-CONTAINING PROTEIN"/>
    <property type="match status" value="1"/>
</dbReference>
<gene>
    <name evidence="3" type="ORF">GCM10011358_08120</name>
</gene>
<evidence type="ECO:0000313" key="4">
    <source>
        <dbReference type="Proteomes" id="UP000617355"/>
    </source>
</evidence>
<protein>
    <submittedName>
        <fullName evidence="3">Amidohydrolase</fullName>
    </submittedName>
</protein>
<dbReference type="Gene3D" id="3.20.20.140">
    <property type="entry name" value="Metal-dependent hydrolases"/>
    <property type="match status" value="1"/>
</dbReference>
<sequence length="283" mass="30446">MIGLIDTHQHLIYPEVAGYGWTQGIPALEGQAFRLDDYKALTEGAGIAGTLFMETAVDEGDIGAETEHVARLAKDPANGIKGLIATARPETDEGFAAWIETARGMGAVGFRRILHVVDDEMSTTDTFRANIRRIGAADMTFDMCFLARQLPLAVELADACDKTRLVLDHCGVPDIAGGGLDPWRAHMSELAARPNVVCKLSGLMAYCAPGEASHEAVKPYVDHVLEVFGPKRMVWGSDWPVVNMGGGLGDWLAVTRQILDGLGEDEARAIAQGTAIEVFRLDA</sequence>
<dbReference type="SUPFAM" id="SSF51556">
    <property type="entry name" value="Metallo-dependent hydrolases"/>
    <property type="match status" value="1"/>
</dbReference>
<proteinExistence type="inferred from homology"/>
<dbReference type="InterPro" id="IPR052350">
    <property type="entry name" value="Metallo-dep_Lactonases"/>
</dbReference>
<evidence type="ECO:0000259" key="2">
    <source>
        <dbReference type="Pfam" id="PF04909"/>
    </source>
</evidence>
<organism evidence="3 4">
    <name type="scientific">Sinisalibacter lacisalsi</name>
    <dbReference type="NCBI Taxonomy" id="1526570"/>
    <lineage>
        <taxon>Bacteria</taxon>
        <taxon>Pseudomonadati</taxon>
        <taxon>Pseudomonadota</taxon>
        <taxon>Alphaproteobacteria</taxon>
        <taxon>Rhodobacterales</taxon>
        <taxon>Roseobacteraceae</taxon>
        <taxon>Sinisalibacter</taxon>
    </lineage>
</organism>
<reference evidence="4" key="1">
    <citation type="journal article" date="2019" name="Int. J. Syst. Evol. Microbiol.">
        <title>The Global Catalogue of Microorganisms (GCM) 10K type strain sequencing project: providing services to taxonomists for standard genome sequencing and annotation.</title>
        <authorList>
            <consortium name="The Broad Institute Genomics Platform"/>
            <consortium name="The Broad Institute Genome Sequencing Center for Infectious Disease"/>
            <person name="Wu L."/>
            <person name="Ma J."/>
        </authorList>
    </citation>
    <scope>NUCLEOTIDE SEQUENCE [LARGE SCALE GENOMIC DNA]</scope>
    <source>
        <strain evidence="4">CGMCC 1.12922</strain>
    </source>
</reference>
<accession>A0ABQ1QHM4</accession>
<dbReference type="Pfam" id="PF04909">
    <property type="entry name" value="Amidohydro_2"/>
    <property type="match status" value="1"/>
</dbReference>
<dbReference type="InterPro" id="IPR032466">
    <property type="entry name" value="Metal_Hydrolase"/>
</dbReference>